<feature type="domain" description="Mycothiol-dependent maleylpyruvate isomerase metal-binding" evidence="1">
    <location>
        <begin position="28"/>
        <end position="126"/>
    </location>
</feature>
<dbReference type="RefSeq" id="WP_210156719.1">
    <property type="nucleotide sequence ID" value="NZ_JAFCNB010000008.1"/>
</dbReference>
<dbReference type="InterPro" id="IPR034660">
    <property type="entry name" value="DinB/YfiT-like"/>
</dbReference>
<gene>
    <name evidence="2" type="ORF">JOL79_16585</name>
</gene>
<keyword evidence="3" id="KW-1185">Reference proteome</keyword>
<accession>A0A941AIQ8</accession>
<dbReference type="SUPFAM" id="SSF109854">
    <property type="entry name" value="DinB/YfiT-like putative metalloenzymes"/>
    <property type="match status" value="1"/>
</dbReference>
<comment type="caution">
    <text evidence="2">The sequence shown here is derived from an EMBL/GenBank/DDBJ whole genome shotgun (WGS) entry which is preliminary data.</text>
</comment>
<evidence type="ECO:0000259" key="1">
    <source>
        <dbReference type="Pfam" id="PF11716"/>
    </source>
</evidence>
<dbReference type="NCBIfam" id="TIGR03083">
    <property type="entry name" value="maleylpyruvate isomerase family mycothiol-dependent enzyme"/>
    <property type="match status" value="1"/>
</dbReference>
<proteinExistence type="predicted"/>
<dbReference type="NCBIfam" id="TIGR03086">
    <property type="entry name" value="TIGR03086 family metal-binding protein"/>
    <property type="match status" value="1"/>
</dbReference>
<reference evidence="2" key="1">
    <citation type="submission" date="2021-02" db="EMBL/GenBank/DDBJ databases">
        <title>Draft genome sequence of Microbispora sp. RL4-1S isolated from rice leaves in Thailand.</title>
        <authorList>
            <person name="Muangham S."/>
            <person name="Duangmal K."/>
        </authorList>
    </citation>
    <scope>NUCLEOTIDE SEQUENCE</scope>
    <source>
        <strain evidence="2">RL4-1S</strain>
    </source>
</reference>
<evidence type="ECO:0000313" key="2">
    <source>
        <dbReference type="EMBL" id="MBP2705431.1"/>
    </source>
</evidence>
<sequence>MATGPLLSRAVDTLLGLANDETLAGKGKLPTPCDAYDVHGLCEHVLLMMSMGESAACREPWSPDKAGDAGREPWERISALAPGFTKVWADPQVWTGTTQIFRGTHPAQFAGDVMLMEIVIHGWDLARAVGTEFAVDDELVAHVLDTAKQVDGMGGRQHGSFGPEIPVLPDASALDRLLGFTGRDPHWKA</sequence>
<organism evidence="2 3">
    <name type="scientific">Microbispora oryzae</name>
    <dbReference type="NCBI Taxonomy" id="2806554"/>
    <lineage>
        <taxon>Bacteria</taxon>
        <taxon>Bacillati</taxon>
        <taxon>Actinomycetota</taxon>
        <taxon>Actinomycetes</taxon>
        <taxon>Streptosporangiales</taxon>
        <taxon>Streptosporangiaceae</taxon>
        <taxon>Microbispora</taxon>
    </lineage>
</organism>
<name>A0A941AIQ8_9ACTN</name>
<dbReference type="InterPro" id="IPR017520">
    <property type="entry name" value="CHP03086"/>
</dbReference>
<dbReference type="Pfam" id="PF11716">
    <property type="entry name" value="MDMPI_N"/>
    <property type="match status" value="1"/>
</dbReference>
<dbReference type="InterPro" id="IPR024344">
    <property type="entry name" value="MDMPI_metal-binding"/>
</dbReference>
<evidence type="ECO:0000313" key="3">
    <source>
        <dbReference type="Proteomes" id="UP000674234"/>
    </source>
</evidence>
<protein>
    <submittedName>
        <fullName evidence="2">TIGR03086 family protein</fullName>
    </submittedName>
</protein>
<dbReference type="InterPro" id="IPR017517">
    <property type="entry name" value="Maleyloyr_isom"/>
</dbReference>
<dbReference type="Proteomes" id="UP000674234">
    <property type="component" value="Unassembled WGS sequence"/>
</dbReference>
<dbReference type="EMBL" id="JAFCNB010000008">
    <property type="protein sequence ID" value="MBP2705431.1"/>
    <property type="molecule type" value="Genomic_DNA"/>
</dbReference>
<dbReference type="AlphaFoldDB" id="A0A941AIQ8"/>
<dbReference type="GO" id="GO:0046872">
    <property type="term" value="F:metal ion binding"/>
    <property type="evidence" value="ECO:0007669"/>
    <property type="project" value="InterPro"/>
</dbReference>